<proteinExistence type="predicted"/>
<dbReference type="GO" id="GO:0010468">
    <property type="term" value="P:regulation of gene expression"/>
    <property type="evidence" value="ECO:0007669"/>
    <property type="project" value="TreeGrafter"/>
</dbReference>
<keyword evidence="2" id="KW-0479">Metal-binding</keyword>
<evidence type="ECO:0000256" key="6">
    <source>
        <dbReference type="ARBA" id="ARBA00023242"/>
    </source>
</evidence>
<keyword evidence="4" id="KW-0862">Zinc</keyword>
<dbReference type="ExpressionAtlas" id="R7WE39">
    <property type="expression patterns" value="baseline"/>
</dbReference>
<comment type="subcellular location">
    <subcellularLocation>
        <location evidence="1">Nucleus</location>
    </subcellularLocation>
</comment>
<feature type="compositionally biased region" description="Polar residues" evidence="7">
    <location>
        <begin position="600"/>
        <end position="613"/>
    </location>
</feature>
<dbReference type="GO" id="GO:0008270">
    <property type="term" value="F:zinc ion binding"/>
    <property type="evidence" value="ECO:0007669"/>
    <property type="project" value="UniProtKB-KW"/>
</dbReference>
<evidence type="ECO:0000256" key="7">
    <source>
        <dbReference type="SAM" id="MobiDB-lite"/>
    </source>
</evidence>
<dbReference type="SMART" id="SM00249">
    <property type="entry name" value="PHD"/>
    <property type="match status" value="1"/>
</dbReference>
<organism evidence="9">
    <name type="scientific">Aegilops tauschii</name>
    <name type="common">Tausch's goatgrass</name>
    <name type="synonym">Aegilops squarrosa</name>
    <dbReference type="NCBI Taxonomy" id="37682"/>
    <lineage>
        <taxon>Eukaryota</taxon>
        <taxon>Viridiplantae</taxon>
        <taxon>Streptophyta</taxon>
        <taxon>Embryophyta</taxon>
        <taxon>Tracheophyta</taxon>
        <taxon>Spermatophyta</taxon>
        <taxon>Magnoliopsida</taxon>
        <taxon>Liliopsida</taxon>
        <taxon>Poales</taxon>
        <taxon>Poaceae</taxon>
        <taxon>BOP clade</taxon>
        <taxon>Pooideae</taxon>
        <taxon>Triticodae</taxon>
        <taxon>Triticeae</taxon>
        <taxon>Triticinae</taxon>
        <taxon>Aegilops</taxon>
    </lineage>
</organism>
<evidence type="ECO:0000256" key="3">
    <source>
        <dbReference type="ARBA" id="ARBA00022771"/>
    </source>
</evidence>
<sequence>MGFLLWTRPAQSRALRGVLTAYSLCVMGTSSGANFHQQPPPQGMLPPRHGARALSLQTSLSLASSEQVGSPEMQEPVSNSDQGHDSATESASSRETWPVEPEHSNAAAASSGGAVKKVEMEKDIRNGIPKLQVIRGSSRIDRVSLREIARERVDLVVEKMKVMPEEHLEEIKNELRSILEGTGGSHHIEEFLYLQKFVQGRGDLTPTMLSMAHHVQLEILVAIKTGIQAFLHPSVTIPQSHLVEVFLYKRCRNIACQSALPAEECRCNVCANRNGFCNLCMCVICNKFDFEVNTCRWVGCDFCSHWTHTDCAIRVGQIGTGQSIKSGTGHAEMLFRCQACQKTSELFGWVKDVFQQCAPGWDRDALSSSYYLYVRPYKNGNLYTCPKRLLGGDMATVEIRDWIGQQHTVIYPGLGPSHGVDFRQLASWSSRPRGHMGHRSKSFIVIVAMLPLKATSHKTSFIALKRTIEASLNLVDPLTSGETNTRRKRNKIPRVGVLKSSNLLGHCKLPFGMNNITIRSRPKANSARKTIAVNRRKRGLKASEARQEAERLQSIALAKSERAEQDYASLYLKRRLEEAEAEKQFLFEKIKLQDGHRPPQASSVPGDSSQAPSQALMLSKIQDLLKNVRTMPTKSEAHSK</sequence>
<dbReference type="PRINTS" id="PR01544">
    <property type="entry name" value="ARATH130DUF"/>
</dbReference>
<evidence type="ECO:0000256" key="2">
    <source>
        <dbReference type="ARBA" id="ARBA00022723"/>
    </source>
</evidence>
<dbReference type="Pfam" id="PF07227">
    <property type="entry name" value="PHD_Oberon"/>
    <property type="match status" value="1"/>
</dbReference>
<name>R7WE39_AEGTA</name>
<dbReference type="EnsemblPlants" id="EMT20713">
    <property type="protein sequence ID" value="EMT20713"/>
    <property type="gene ID" value="F775_27034"/>
</dbReference>
<keyword evidence="3" id="KW-0863">Zinc-finger</keyword>
<dbReference type="CDD" id="cd15612">
    <property type="entry name" value="PHD_OBE1_like"/>
    <property type="match status" value="1"/>
</dbReference>
<evidence type="ECO:0000313" key="9">
    <source>
        <dbReference type="EnsemblPlants" id="EMT20713"/>
    </source>
</evidence>
<feature type="region of interest" description="Disordered" evidence="7">
    <location>
        <begin position="57"/>
        <end position="115"/>
    </location>
</feature>
<reference evidence="9" key="1">
    <citation type="submission" date="2015-06" db="UniProtKB">
        <authorList>
            <consortium name="EnsemblPlants"/>
        </authorList>
    </citation>
    <scope>IDENTIFICATION</scope>
</reference>
<feature type="domain" description="Zinc finger PHD-type" evidence="8">
    <location>
        <begin position="281"/>
        <end position="341"/>
    </location>
</feature>
<dbReference type="PANTHER" id="PTHR21736:SF37">
    <property type="entry name" value="PROTEIN OBERON 2"/>
    <property type="match status" value="1"/>
</dbReference>
<dbReference type="Pfam" id="PF16312">
    <property type="entry name" value="Oberon_cc"/>
    <property type="match status" value="1"/>
</dbReference>
<dbReference type="InterPro" id="IPR032535">
    <property type="entry name" value="Oberon_CC"/>
</dbReference>
<feature type="compositionally biased region" description="Low complexity" evidence="7">
    <location>
        <begin position="106"/>
        <end position="115"/>
    </location>
</feature>
<keyword evidence="6" id="KW-0539">Nucleus</keyword>
<feature type="region of interest" description="Disordered" evidence="7">
    <location>
        <begin position="591"/>
        <end position="615"/>
    </location>
</feature>
<dbReference type="GO" id="GO:0005634">
    <property type="term" value="C:nucleus"/>
    <property type="evidence" value="ECO:0007669"/>
    <property type="project" value="UniProtKB-SubCell"/>
</dbReference>
<dbReference type="InterPro" id="IPR004082">
    <property type="entry name" value="OBERON"/>
</dbReference>
<protein>
    <submittedName>
        <fullName evidence="9">Protein VERNALIZATION INSENSITIVE 3</fullName>
    </submittedName>
</protein>
<accession>R7WE39</accession>
<dbReference type="GO" id="GO:0010071">
    <property type="term" value="P:root meristem specification"/>
    <property type="evidence" value="ECO:0007669"/>
    <property type="project" value="TreeGrafter"/>
</dbReference>
<dbReference type="InterPro" id="IPR047578">
    <property type="entry name" value="OBE1-like_PHD"/>
</dbReference>
<evidence type="ECO:0000259" key="8">
    <source>
        <dbReference type="SMART" id="SM00249"/>
    </source>
</evidence>
<dbReference type="AlphaFoldDB" id="R7WE39"/>
<dbReference type="PANTHER" id="PTHR21736">
    <property type="entry name" value="VERNALIZATION-INSENSITIVE PROTEIN 3"/>
    <property type="match status" value="1"/>
</dbReference>
<evidence type="ECO:0000256" key="4">
    <source>
        <dbReference type="ARBA" id="ARBA00022833"/>
    </source>
</evidence>
<dbReference type="InterPro" id="IPR001965">
    <property type="entry name" value="Znf_PHD"/>
</dbReference>
<dbReference type="GO" id="GO:0010492">
    <property type="term" value="P:maintenance of shoot apical meristem identity"/>
    <property type="evidence" value="ECO:0007669"/>
    <property type="project" value="TreeGrafter"/>
</dbReference>
<evidence type="ECO:0000256" key="5">
    <source>
        <dbReference type="ARBA" id="ARBA00023054"/>
    </source>
</evidence>
<dbReference type="InterPro" id="IPR032881">
    <property type="entry name" value="Oberon-like_PHD"/>
</dbReference>
<evidence type="ECO:0000256" key="1">
    <source>
        <dbReference type="ARBA" id="ARBA00004123"/>
    </source>
</evidence>
<keyword evidence="5" id="KW-0175">Coiled coil</keyword>
<dbReference type="GO" id="GO:0010078">
    <property type="term" value="P:maintenance of root meristem identity"/>
    <property type="evidence" value="ECO:0007669"/>
    <property type="project" value="TreeGrafter"/>
</dbReference>